<comment type="caution">
    <text evidence="7">The sequence shown here is derived from an EMBL/GenBank/DDBJ whole genome shotgun (WGS) entry which is preliminary data.</text>
</comment>
<dbReference type="Proteomes" id="UP000320095">
    <property type="component" value="Unassembled WGS sequence"/>
</dbReference>
<dbReference type="GO" id="GO:0005886">
    <property type="term" value="C:plasma membrane"/>
    <property type="evidence" value="ECO:0007669"/>
    <property type="project" value="UniProtKB-SubCell"/>
</dbReference>
<proteinExistence type="predicted"/>
<evidence type="ECO:0000313" key="7">
    <source>
        <dbReference type="EMBL" id="TPG34256.1"/>
    </source>
</evidence>
<dbReference type="EMBL" id="RCZG01000004">
    <property type="protein sequence ID" value="TPG34256.1"/>
    <property type="molecule type" value="Genomic_DNA"/>
</dbReference>
<reference evidence="7 8" key="1">
    <citation type="journal article" date="2019" name="Environ. Microbiol.">
        <title>Species interactions and distinct microbial communities in high Arctic permafrost affected cryosols are associated with the CH4 and CO2 gas fluxes.</title>
        <authorList>
            <person name="Altshuler I."/>
            <person name="Hamel J."/>
            <person name="Turney S."/>
            <person name="Magnuson E."/>
            <person name="Levesque R."/>
            <person name="Greer C."/>
            <person name="Whyte L.G."/>
        </authorList>
    </citation>
    <scope>NUCLEOTIDE SEQUENCE [LARGE SCALE GENOMIC DNA]</scope>
    <source>
        <strain evidence="7 8">S5.20</strain>
    </source>
</reference>
<keyword evidence="8" id="KW-1185">Reference proteome</keyword>
<dbReference type="PANTHER" id="PTHR30250:SF11">
    <property type="entry name" value="O-ANTIGEN TRANSPORTER-RELATED"/>
    <property type="match status" value="1"/>
</dbReference>
<feature type="transmembrane region" description="Helical" evidence="6">
    <location>
        <begin position="44"/>
        <end position="69"/>
    </location>
</feature>
<feature type="transmembrane region" description="Helical" evidence="6">
    <location>
        <begin position="287"/>
        <end position="305"/>
    </location>
</feature>
<evidence type="ECO:0000256" key="3">
    <source>
        <dbReference type="ARBA" id="ARBA00022692"/>
    </source>
</evidence>
<evidence type="ECO:0000256" key="2">
    <source>
        <dbReference type="ARBA" id="ARBA00022475"/>
    </source>
</evidence>
<feature type="transmembrane region" description="Helical" evidence="6">
    <location>
        <begin position="112"/>
        <end position="133"/>
    </location>
</feature>
<comment type="subcellular location">
    <subcellularLocation>
        <location evidence="1">Cell membrane</location>
        <topology evidence="1">Multi-pass membrane protein</topology>
    </subcellularLocation>
</comment>
<keyword evidence="3 6" id="KW-0812">Transmembrane</keyword>
<dbReference type="InterPro" id="IPR050833">
    <property type="entry name" value="Poly_Biosynth_Transport"/>
</dbReference>
<keyword evidence="5 6" id="KW-0472">Membrane</keyword>
<feature type="transmembrane region" description="Helical" evidence="6">
    <location>
        <begin position="12"/>
        <end position="32"/>
    </location>
</feature>
<name>A0A502ECN6_9MYCO</name>
<sequence>MIAHELGATGRGGLAAAFLLPSALEFAIFLGLPRTLSISNVRRGTSSAVGLWVLILLSLIGALVIYLSAPALSGGDGDTVVATRLAGFLFVLAGLSRLGAEQLVDRDQHAWFNAYRASVLVVPSLGQIALFALDALNFWTAFWAMFAGQCLALTVSAFSSIAVLRSCSWATPVQVTANSRLGISMAIDQVTIRSDQIAIAALLTPADLGVYAVALTCAKAAGATGQAINQVAYSRLVRHITQQSGSDPQSKIVVVTRLAVSVVSSAVIVTALAFWGDTLLGDDFVGIEWVVAVLCVAQIGWDQWNWDFGVAVASERWRGLAVASFAGAATIVVAIAVIHRAGSLALIPVAWAVVASNASRIICYNRANRRRVK</sequence>
<keyword evidence="4 6" id="KW-1133">Transmembrane helix</keyword>
<accession>A0A502ECN6</accession>
<evidence type="ECO:0000256" key="1">
    <source>
        <dbReference type="ARBA" id="ARBA00004651"/>
    </source>
</evidence>
<feature type="transmembrane region" description="Helical" evidence="6">
    <location>
        <begin position="344"/>
        <end position="363"/>
    </location>
</feature>
<feature type="transmembrane region" description="Helical" evidence="6">
    <location>
        <begin position="139"/>
        <end position="164"/>
    </location>
</feature>
<feature type="transmembrane region" description="Helical" evidence="6">
    <location>
        <begin position="81"/>
        <end position="100"/>
    </location>
</feature>
<evidence type="ECO:0000256" key="6">
    <source>
        <dbReference type="SAM" id="Phobius"/>
    </source>
</evidence>
<keyword evidence="2" id="KW-1003">Cell membrane</keyword>
<evidence type="ECO:0000256" key="4">
    <source>
        <dbReference type="ARBA" id="ARBA00022989"/>
    </source>
</evidence>
<dbReference type="AlphaFoldDB" id="A0A502ECN6"/>
<evidence type="ECO:0000256" key="5">
    <source>
        <dbReference type="ARBA" id="ARBA00023136"/>
    </source>
</evidence>
<feature type="transmembrane region" description="Helical" evidence="6">
    <location>
        <begin position="317"/>
        <end position="338"/>
    </location>
</feature>
<gene>
    <name evidence="7" type="ORF">EAH80_11740</name>
</gene>
<dbReference type="PANTHER" id="PTHR30250">
    <property type="entry name" value="PST FAMILY PREDICTED COLANIC ACID TRANSPORTER"/>
    <property type="match status" value="1"/>
</dbReference>
<protein>
    <recommendedName>
        <fullName evidence="9">Polysaccharide biosynthesis protein</fullName>
    </recommendedName>
</protein>
<evidence type="ECO:0000313" key="8">
    <source>
        <dbReference type="Proteomes" id="UP000320095"/>
    </source>
</evidence>
<evidence type="ECO:0008006" key="9">
    <source>
        <dbReference type="Google" id="ProtNLM"/>
    </source>
</evidence>
<feature type="transmembrane region" description="Helical" evidence="6">
    <location>
        <begin position="252"/>
        <end position="275"/>
    </location>
</feature>
<organism evidence="7 8">
    <name type="scientific">Mycolicibacterium hodleri</name>
    <dbReference type="NCBI Taxonomy" id="49897"/>
    <lineage>
        <taxon>Bacteria</taxon>
        <taxon>Bacillati</taxon>
        <taxon>Actinomycetota</taxon>
        <taxon>Actinomycetes</taxon>
        <taxon>Mycobacteriales</taxon>
        <taxon>Mycobacteriaceae</taxon>
        <taxon>Mycolicibacterium</taxon>
    </lineage>
</organism>